<dbReference type="PANTHER" id="PTHR47884:SF1">
    <property type="entry name" value="PROSTATE AND TESTIS EXPRESSED PROTEIN 2"/>
    <property type="match status" value="1"/>
</dbReference>
<feature type="domain" description="UPAR/Ly6" evidence="2">
    <location>
        <begin position="22"/>
        <end position="101"/>
    </location>
</feature>
<proteinExistence type="predicted"/>
<evidence type="ECO:0000313" key="3">
    <source>
        <dbReference type="Ensembl" id="ENSSHAP00000044100.1"/>
    </source>
</evidence>
<dbReference type="Ensembl" id="ENSSHAT00000027616.1">
    <property type="protein sequence ID" value="ENSSHAP00000044100.1"/>
    <property type="gene ID" value="ENSSHAG00000031325.1"/>
</dbReference>
<dbReference type="Pfam" id="PF00021">
    <property type="entry name" value="UPAR_LY6"/>
    <property type="match status" value="1"/>
</dbReference>
<feature type="signal peptide" evidence="1">
    <location>
        <begin position="1"/>
        <end position="16"/>
    </location>
</feature>
<reference evidence="3 4" key="1">
    <citation type="journal article" date="2011" name="Proc. Natl. Acad. Sci. U.S.A.">
        <title>Genetic diversity and population structure of the endangered marsupial Sarcophilus harrisii (Tasmanian devil).</title>
        <authorList>
            <person name="Miller W."/>
            <person name="Hayes V.M."/>
            <person name="Ratan A."/>
            <person name="Petersen D.C."/>
            <person name="Wittekindt N.E."/>
            <person name="Miller J."/>
            <person name="Walenz B."/>
            <person name="Knight J."/>
            <person name="Qi J."/>
            <person name="Zhao F."/>
            <person name="Wang Q."/>
            <person name="Bedoya-Reina O.C."/>
            <person name="Katiyar N."/>
            <person name="Tomsho L.P."/>
            <person name="Kasson L.M."/>
            <person name="Hardie R.A."/>
            <person name="Woodbridge P."/>
            <person name="Tindall E.A."/>
            <person name="Bertelsen M.F."/>
            <person name="Dixon D."/>
            <person name="Pyecroft S."/>
            <person name="Helgen K.M."/>
            <person name="Lesk A.M."/>
            <person name="Pringle T.H."/>
            <person name="Patterson N."/>
            <person name="Zhang Y."/>
            <person name="Kreiss A."/>
            <person name="Woods G.M."/>
            <person name="Jones M.E."/>
            <person name="Schuster S.C."/>
        </authorList>
    </citation>
    <scope>NUCLEOTIDE SEQUENCE [LARGE SCALE GENOMIC DNA]</scope>
</reference>
<sequence length="110" mass="12471">MDKLFLLNLFTFLCLAEEADKNCNLCTVFHMGFCYTGMKSCAASAGDHCATKNIYVIQNTGEARYHYSKLTCKSNCVNEDMTSKRKRVEILCCREQHYCNMPFGSKIPAS</sequence>
<protein>
    <recommendedName>
        <fullName evidence="2">UPAR/Ly6 domain-containing protein</fullName>
    </recommendedName>
</protein>
<dbReference type="InterPro" id="IPR029691">
    <property type="entry name" value="PATE2"/>
</dbReference>
<evidence type="ECO:0000313" key="4">
    <source>
        <dbReference type="Proteomes" id="UP000007648"/>
    </source>
</evidence>
<dbReference type="InterPro" id="IPR016054">
    <property type="entry name" value="LY6_UPA_recep-like"/>
</dbReference>
<feature type="chain" id="PRO_5029642658" description="UPAR/Ly6 domain-containing protein" evidence="1">
    <location>
        <begin position="17"/>
        <end position="110"/>
    </location>
</feature>
<reference evidence="3" key="3">
    <citation type="submission" date="2025-09" db="UniProtKB">
        <authorList>
            <consortium name="Ensembl"/>
        </authorList>
    </citation>
    <scope>IDENTIFICATION</scope>
</reference>
<dbReference type="CDD" id="cd23578">
    <property type="entry name" value="TFP_LU_ECD_PATE2"/>
    <property type="match status" value="1"/>
</dbReference>
<keyword evidence="1" id="KW-0732">Signal</keyword>
<gene>
    <name evidence="3" type="primary">LOC100923418</name>
</gene>
<dbReference type="AlphaFoldDB" id="A0A7N4PVH8"/>
<dbReference type="GeneTree" id="ENSGT00970000198448"/>
<evidence type="ECO:0000256" key="1">
    <source>
        <dbReference type="SAM" id="SignalP"/>
    </source>
</evidence>
<organism evidence="3 4">
    <name type="scientific">Sarcophilus harrisii</name>
    <name type="common">Tasmanian devil</name>
    <name type="synonym">Sarcophilus laniarius</name>
    <dbReference type="NCBI Taxonomy" id="9305"/>
    <lineage>
        <taxon>Eukaryota</taxon>
        <taxon>Metazoa</taxon>
        <taxon>Chordata</taxon>
        <taxon>Craniata</taxon>
        <taxon>Vertebrata</taxon>
        <taxon>Euteleostomi</taxon>
        <taxon>Mammalia</taxon>
        <taxon>Metatheria</taxon>
        <taxon>Dasyuromorphia</taxon>
        <taxon>Dasyuridae</taxon>
        <taxon>Sarcophilus</taxon>
    </lineage>
</organism>
<evidence type="ECO:0000259" key="2">
    <source>
        <dbReference type="Pfam" id="PF00021"/>
    </source>
</evidence>
<keyword evidence="4" id="KW-1185">Reference proteome</keyword>
<accession>A0A7N4PVH8</accession>
<dbReference type="InterPro" id="IPR059168">
    <property type="entry name" value="PATE2-like_ECD_3FTx"/>
</dbReference>
<reference evidence="3" key="2">
    <citation type="submission" date="2025-08" db="UniProtKB">
        <authorList>
            <consortium name="Ensembl"/>
        </authorList>
    </citation>
    <scope>IDENTIFICATION</scope>
</reference>
<dbReference type="Proteomes" id="UP000007648">
    <property type="component" value="Unassembled WGS sequence"/>
</dbReference>
<name>A0A7N4PVH8_SARHA</name>
<dbReference type="PANTHER" id="PTHR47884">
    <property type="entry name" value="PROSTATE AND TESTIS EXPRESSED PROTEIN 2"/>
    <property type="match status" value="1"/>
</dbReference>